<dbReference type="Pfam" id="PF01553">
    <property type="entry name" value="Acyltransferase"/>
    <property type="match status" value="1"/>
</dbReference>
<dbReference type="EMBL" id="CP013650">
    <property type="protein sequence ID" value="ALS98793.1"/>
    <property type="molecule type" value="Genomic_DNA"/>
</dbReference>
<feature type="domain" description="Phospholipid/glycerol acyltransferase" evidence="1">
    <location>
        <begin position="33"/>
        <end position="151"/>
    </location>
</feature>
<dbReference type="KEGG" id="lal:AT746_11270"/>
<organism evidence="2 3">
    <name type="scientific">Lacimicrobium alkaliphilum</name>
    <dbReference type="NCBI Taxonomy" id="1526571"/>
    <lineage>
        <taxon>Bacteria</taxon>
        <taxon>Pseudomonadati</taxon>
        <taxon>Pseudomonadota</taxon>
        <taxon>Gammaproteobacteria</taxon>
        <taxon>Alteromonadales</taxon>
        <taxon>Alteromonadaceae</taxon>
        <taxon>Lacimicrobium</taxon>
    </lineage>
</organism>
<dbReference type="OrthoDB" id="323962at2"/>
<evidence type="ECO:0000259" key="1">
    <source>
        <dbReference type="Pfam" id="PF01553"/>
    </source>
</evidence>
<dbReference type="InterPro" id="IPR002123">
    <property type="entry name" value="Plipid/glycerol_acylTrfase"/>
</dbReference>
<name>A0A0U3B5D5_9ALTE</name>
<accession>A0A0U3B5D5</accession>
<dbReference type="Proteomes" id="UP000068447">
    <property type="component" value="Chromosome"/>
</dbReference>
<sequence length="226" mass="26026">MNKLVSFLLMAKVKLLAHLFYRGRVNWLSQEKEESLNDVRLLVFLNHTSLFEPLFIRFAPWRFVWQVAHKVVVPGADITLERPMTGRILKVLLPGCIPITRQQDESWQHFLSHVREDVITAILPEGRMKRRNGLDKDGNPMSVRGGVADILSRLKSGKILFVYSGGLHHVQVPGQRWPKLFKTLRVNMEMLDIADYKAALNQQGEGSFKARVVKDMNHRLQHCVPE</sequence>
<proteinExistence type="predicted"/>
<keyword evidence="3" id="KW-1185">Reference proteome</keyword>
<dbReference type="AlphaFoldDB" id="A0A0U3B5D5"/>
<dbReference type="GO" id="GO:0016746">
    <property type="term" value="F:acyltransferase activity"/>
    <property type="evidence" value="ECO:0007669"/>
    <property type="project" value="InterPro"/>
</dbReference>
<evidence type="ECO:0000313" key="2">
    <source>
        <dbReference type="EMBL" id="ALS98793.1"/>
    </source>
</evidence>
<gene>
    <name evidence="2" type="ORF">AT746_11270</name>
</gene>
<evidence type="ECO:0000313" key="3">
    <source>
        <dbReference type="Proteomes" id="UP000068447"/>
    </source>
</evidence>
<protein>
    <recommendedName>
        <fullName evidence="1">Phospholipid/glycerol acyltransferase domain-containing protein</fullName>
    </recommendedName>
</protein>
<dbReference type="RefSeq" id="WP_062480360.1">
    <property type="nucleotide sequence ID" value="NZ_CP013650.1"/>
</dbReference>
<reference evidence="2 3" key="1">
    <citation type="submission" date="2015-12" db="EMBL/GenBank/DDBJ databases">
        <title>Complete genome of Lacimicrobium alkaliphilum KCTC 32984.</title>
        <authorList>
            <person name="Kim S.-G."/>
            <person name="Lee Y.-J."/>
        </authorList>
    </citation>
    <scope>NUCLEOTIDE SEQUENCE [LARGE SCALE GENOMIC DNA]</scope>
    <source>
        <strain evidence="2 3">YelD216</strain>
    </source>
</reference>